<evidence type="ECO:0000313" key="2">
    <source>
        <dbReference type="Proteomes" id="UP001209878"/>
    </source>
</evidence>
<organism evidence="1 2">
    <name type="scientific">Ridgeia piscesae</name>
    <name type="common">Tubeworm</name>
    <dbReference type="NCBI Taxonomy" id="27915"/>
    <lineage>
        <taxon>Eukaryota</taxon>
        <taxon>Metazoa</taxon>
        <taxon>Spiralia</taxon>
        <taxon>Lophotrochozoa</taxon>
        <taxon>Annelida</taxon>
        <taxon>Polychaeta</taxon>
        <taxon>Sedentaria</taxon>
        <taxon>Canalipalpata</taxon>
        <taxon>Sabellida</taxon>
        <taxon>Siboglinidae</taxon>
        <taxon>Ridgeia</taxon>
    </lineage>
</organism>
<dbReference type="Proteomes" id="UP001209878">
    <property type="component" value="Unassembled WGS sequence"/>
</dbReference>
<dbReference type="EMBL" id="JAODUO010001184">
    <property type="protein sequence ID" value="KAK2169572.1"/>
    <property type="molecule type" value="Genomic_DNA"/>
</dbReference>
<comment type="caution">
    <text evidence="1">The sequence shown here is derived from an EMBL/GenBank/DDBJ whole genome shotgun (WGS) entry which is preliminary data.</text>
</comment>
<keyword evidence="2" id="KW-1185">Reference proteome</keyword>
<accession>A0AAD9KE36</accession>
<sequence>MKRSLSNNTAKHHIATSMDIADHAVTLARANGTACIPH</sequence>
<dbReference type="AlphaFoldDB" id="A0AAD9KE36"/>
<reference evidence="1" key="1">
    <citation type="journal article" date="2023" name="Mol. Biol. Evol.">
        <title>Third-Generation Sequencing Reveals the Adaptive Role of the Epigenome in Three Deep-Sea Polychaetes.</title>
        <authorList>
            <person name="Perez M."/>
            <person name="Aroh O."/>
            <person name="Sun Y."/>
            <person name="Lan Y."/>
            <person name="Juniper S.K."/>
            <person name="Young C.R."/>
            <person name="Angers B."/>
            <person name="Qian P.Y."/>
        </authorList>
    </citation>
    <scope>NUCLEOTIDE SEQUENCE</scope>
    <source>
        <strain evidence="1">R07B-5</strain>
    </source>
</reference>
<proteinExistence type="predicted"/>
<protein>
    <submittedName>
        <fullName evidence="1">Uncharacterized protein</fullName>
    </submittedName>
</protein>
<gene>
    <name evidence="1" type="ORF">NP493_1185g00140</name>
</gene>
<name>A0AAD9KE36_RIDPI</name>
<evidence type="ECO:0000313" key="1">
    <source>
        <dbReference type="EMBL" id="KAK2169572.1"/>
    </source>
</evidence>